<dbReference type="Proteomes" id="UP000176244">
    <property type="component" value="Unassembled WGS sequence"/>
</dbReference>
<dbReference type="Proteomes" id="UP000322619">
    <property type="component" value="Unassembled WGS sequence"/>
</dbReference>
<evidence type="ECO:0000313" key="7">
    <source>
        <dbReference type="Proteomes" id="UP000322619"/>
    </source>
</evidence>
<dbReference type="PROSITE" id="PS50889">
    <property type="entry name" value="S4"/>
    <property type="match status" value="1"/>
</dbReference>
<keyword evidence="1" id="KW-0694">RNA-binding</keyword>
<reference evidence="4 7" key="2">
    <citation type="submission" date="2019-08" db="EMBL/GenBank/DDBJ databases">
        <title>Isolation and enrichment of carboxydotrophic bacteria from anaerobic sludge for the production of bio-based chemicals from syngas.</title>
        <authorList>
            <person name="Antares A.L."/>
            <person name="Moreira J."/>
            <person name="Diender M."/>
            <person name="Parshina S.N."/>
            <person name="Stams A.J.M."/>
            <person name="Alves M."/>
            <person name="Alves J.I."/>
            <person name="Sousa D.Z."/>
        </authorList>
    </citation>
    <scope>NUCLEOTIDE SEQUENCE [LARGE SCALE GENOMIC DNA]</scope>
    <source>
        <strain evidence="4 7">JM</strain>
    </source>
</reference>
<dbReference type="GO" id="GO:0003723">
    <property type="term" value="F:RNA binding"/>
    <property type="evidence" value="ECO:0007669"/>
    <property type="project" value="UniProtKB-KW"/>
</dbReference>
<evidence type="ECO:0000313" key="8">
    <source>
        <dbReference type="Proteomes" id="UP001163550"/>
    </source>
</evidence>
<protein>
    <submittedName>
        <fullName evidence="4">RNA-binding S4 domain-containing protein</fullName>
    </submittedName>
</protein>
<sequence>MQIIEINTEFIKIDQLIKYAGIVGNGSDVKLMILDGLIRVNGELCTQRNKKIRDGDLVEIKDYDTLQVKGIGKPCLSKN</sequence>
<dbReference type="RefSeq" id="WP_070370647.1">
    <property type="nucleotide sequence ID" value="NZ_CABIIK010000038.1"/>
</dbReference>
<gene>
    <name evidence="3" type="ORF">ACWI_13180</name>
    <name evidence="4" type="ORF">FXB42_05020</name>
    <name evidence="5" type="ORF">LNN31_00015</name>
</gene>
<dbReference type="Pfam" id="PF13275">
    <property type="entry name" value="S4_2"/>
    <property type="match status" value="1"/>
</dbReference>
<organism evidence="3 6">
    <name type="scientific">Acetobacterium wieringae</name>
    <dbReference type="NCBI Taxonomy" id="52694"/>
    <lineage>
        <taxon>Bacteria</taxon>
        <taxon>Bacillati</taxon>
        <taxon>Bacillota</taxon>
        <taxon>Clostridia</taxon>
        <taxon>Eubacteriales</taxon>
        <taxon>Eubacteriaceae</taxon>
        <taxon>Acetobacterium</taxon>
    </lineage>
</organism>
<keyword evidence="8" id="KW-1185">Reference proteome</keyword>
<evidence type="ECO:0000313" key="6">
    <source>
        <dbReference type="Proteomes" id="UP000176244"/>
    </source>
</evidence>
<name>A0A1F2PKE0_9FIRM</name>
<dbReference type="SMART" id="SM00363">
    <property type="entry name" value="S4"/>
    <property type="match status" value="1"/>
</dbReference>
<proteinExistence type="predicted"/>
<dbReference type="Gene3D" id="3.10.290.10">
    <property type="entry name" value="RNA-binding S4 domain"/>
    <property type="match status" value="1"/>
</dbReference>
<accession>A0A1F2PKE0</accession>
<dbReference type="OrthoDB" id="9811532at2"/>
<evidence type="ECO:0000313" key="3">
    <source>
        <dbReference type="EMBL" id="OFV71201.1"/>
    </source>
</evidence>
<evidence type="ECO:0000256" key="1">
    <source>
        <dbReference type="PROSITE-ProRule" id="PRU00182"/>
    </source>
</evidence>
<dbReference type="EMBL" id="LKEU01000026">
    <property type="protein sequence ID" value="OFV71201.1"/>
    <property type="molecule type" value="Genomic_DNA"/>
</dbReference>
<dbReference type="InterPro" id="IPR002942">
    <property type="entry name" value="S4_RNA-bd"/>
</dbReference>
<reference evidence="5" key="3">
    <citation type="submission" date="2021-11" db="EMBL/GenBank/DDBJ databases">
        <title>Isoprene-degrading acetogen.</title>
        <authorList>
            <person name="Yang Y."/>
            <person name="Jin H."/>
            <person name="Yan J."/>
        </authorList>
    </citation>
    <scope>NUCLEOTIDE SEQUENCE</scope>
    <source>
        <strain evidence="5">Berkeley</strain>
    </source>
</reference>
<evidence type="ECO:0000313" key="5">
    <source>
        <dbReference type="EMBL" id="UYO62874.1"/>
    </source>
</evidence>
<dbReference type="SUPFAM" id="SSF55174">
    <property type="entry name" value="Alpha-L RNA-binding motif"/>
    <property type="match status" value="1"/>
</dbReference>
<dbReference type="STRING" id="52694.ACWI_13180"/>
<dbReference type="InterPro" id="IPR036986">
    <property type="entry name" value="S4_RNA-bd_sf"/>
</dbReference>
<evidence type="ECO:0000313" key="4">
    <source>
        <dbReference type="EMBL" id="TYC87241.1"/>
    </source>
</evidence>
<feature type="domain" description="RNA-binding S4" evidence="2">
    <location>
        <begin position="11"/>
        <end position="71"/>
    </location>
</feature>
<dbReference type="CDD" id="cd00165">
    <property type="entry name" value="S4"/>
    <property type="match status" value="1"/>
</dbReference>
<dbReference type="Proteomes" id="UP001163550">
    <property type="component" value="Chromosome"/>
</dbReference>
<reference evidence="3 6" key="1">
    <citation type="submission" date="2015-09" db="EMBL/GenBank/DDBJ databases">
        <title>Genome sequence of Acetobacterium wieringae DSM 1911.</title>
        <authorList>
            <person name="Poehlein A."/>
            <person name="Bengelsdorf F.R."/>
            <person name="Schiel-Bengelsdorf B."/>
            <person name="Duerre P."/>
            <person name="Daniel R."/>
        </authorList>
    </citation>
    <scope>NUCLEOTIDE SEQUENCE [LARGE SCALE GENOMIC DNA]</scope>
    <source>
        <strain evidence="3 6">DSM 1911</strain>
    </source>
</reference>
<evidence type="ECO:0000259" key="2">
    <source>
        <dbReference type="SMART" id="SM00363"/>
    </source>
</evidence>
<dbReference type="EMBL" id="VSLA01000006">
    <property type="protein sequence ID" value="TYC87241.1"/>
    <property type="molecule type" value="Genomic_DNA"/>
</dbReference>
<dbReference type="AlphaFoldDB" id="A0A1F2PKE0"/>
<dbReference type="EMBL" id="CP087994">
    <property type="protein sequence ID" value="UYO62874.1"/>
    <property type="molecule type" value="Genomic_DNA"/>
</dbReference>